<dbReference type="AlphaFoldDB" id="A0A9E8ZC53"/>
<name>A0A9E8ZC53_9CYAN</name>
<organism evidence="2 3">
    <name type="scientific">Thermocoleostomius sinensis A174</name>
    <dbReference type="NCBI Taxonomy" id="2016057"/>
    <lineage>
        <taxon>Bacteria</taxon>
        <taxon>Bacillati</taxon>
        <taxon>Cyanobacteriota</taxon>
        <taxon>Cyanophyceae</taxon>
        <taxon>Oculatellales</taxon>
        <taxon>Oculatellaceae</taxon>
        <taxon>Thermocoleostomius</taxon>
    </lineage>
</organism>
<evidence type="ECO:0000313" key="3">
    <source>
        <dbReference type="Proteomes" id="UP001163152"/>
    </source>
</evidence>
<dbReference type="Gene3D" id="6.20.180.10">
    <property type="match status" value="1"/>
</dbReference>
<sequence length="93" mass="10859">MKSTSLEDYQAVDSGFAVYDCEIRLKFRLIEEKRVLHDREQLLEMLLDAFSYGADEYLESVDAQVETSEVPETDASPRMRRQLIRLRNSKDVV</sequence>
<accession>A0A9E8ZC53</accession>
<proteinExistence type="predicted"/>
<evidence type="ECO:0000259" key="1">
    <source>
        <dbReference type="Pfam" id="PF18068"/>
    </source>
</evidence>
<dbReference type="RefSeq" id="WP_268607967.1">
    <property type="nucleotide sequence ID" value="NZ_CP113797.1"/>
</dbReference>
<dbReference type="InterPro" id="IPR040744">
    <property type="entry name" value="Npun_R1517"/>
</dbReference>
<reference evidence="2" key="1">
    <citation type="submission" date="2022-12" db="EMBL/GenBank/DDBJ databases">
        <title>Polyphasic identification of a Novel Hot-Spring Cyanobacterium Ocullathermofonsia sinensis gen nov. sp. nov. and Genomic Insights on its Adaptations to the Thermal Habitat.</title>
        <authorList>
            <person name="Daroch M."/>
            <person name="Tang J."/>
            <person name="Jiang Y."/>
        </authorList>
    </citation>
    <scope>NUCLEOTIDE SEQUENCE</scope>
    <source>
        <strain evidence="2">PKUAC-SCTA174</strain>
    </source>
</reference>
<evidence type="ECO:0000313" key="2">
    <source>
        <dbReference type="EMBL" id="WAL58545.1"/>
    </source>
</evidence>
<protein>
    <submittedName>
        <fullName evidence="2">Npun_R1517 family heterocyst differentiation transcriptional regulator</fullName>
    </submittedName>
</protein>
<dbReference type="EMBL" id="CP113797">
    <property type="protein sequence ID" value="WAL58545.1"/>
    <property type="molecule type" value="Genomic_DNA"/>
</dbReference>
<dbReference type="Proteomes" id="UP001163152">
    <property type="component" value="Chromosome"/>
</dbReference>
<dbReference type="KEGG" id="tsin:OXH18_15305"/>
<dbReference type="Pfam" id="PF18068">
    <property type="entry name" value="Npun_R1517"/>
    <property type="match status" value="1"/>
</dbReference>
<keyword evidence="3" id="KW-1185">Reference proteome</keyword>
<gene>
    <name evidence="2" type="ORF">OXH18_15305</name>
</gene>
<feature type="domain" description="Npun R1517" evidence="1">
    <location>
        <begin position="17"/>
        <end position="88"/>
    </location>
</feature>